<dbReference type="PANTHER" id="PTHR38684:SF1">
    <property type="entry name" value="PROTEIN AMPE"/>
    <property type="match status" value="1"/>
</dbReference>
<dbReference type="Pfam" id="PF17113">
    <property type="entry name" value="AmpE"/>
    <property type="match status" value="1"/>
</dbReference>
<sequence length="293" mass="32622">MSLITILFCLAIERFFGNLDHLRQFAWFEYYTSFVFDKLQGYSFRDGPIGLILIIAGIAVPIWTVFYYAHLDVELISVTGLVIAVVTVLYCLGPKDPARQVKRYINAMEKSDHEAAALYAGKFLKTELNDNPAIVAQEVKQGLFIATNDRIVGVLFWFVMLGPLGAVLFRMACLLKEREPAINNGFAKAVHDFYDIMVWPSARICILGFAIAGSFVGAISHLSEWSALWKRDSNEIIVKSGLGGLHDESYQQTISDDAEPNIESVKEALSLAQRTTIALLAFLAILSMVGWLS</sequence>
<accession>A0A3B1AB18</accession>
<dbReference type="GO" id="GO:0046677">
    <property type="term" value="P:response to antibiotic"/>
    <property type="evidence" value="ECO:0007669"/>
    <property type="project" value="TreeGrafter"/>
</dbReference>
<keyword evidence="1" id="KW-0472">Membrane</keyword>
<organism evidence="2">
    <name type="scientific">hydrothermal vent metagenome</name>
    <dbReference type="NCBI Taxonomy" id="652676"/>
    <lineage>
        <taxon>unclassified sequences</taxon>
        <taxon>metagenomes</taxon>
        <taxon>ecological metagenomes</taxon>
    </lineage>
</organism>
<evidence type="ECO:0008006" key="3">
    <source>
        <dbReference type="Google" id="ProtNLM"/>
    </source>
</evidence>
<evidence type="ECO:0000313" key="2">
    <source>
        <dbReference type="EMBL" id="VAW97233.1"/>
    </source>
</evidence>
<keyword evidence="1" id="KW-1133">Transmembrane helix</keyword>
<dbReference type="GO" id="GO:0005886">
    <property type="term" value="C:plasma membrane"/>
    <property type="evidence" value="ECO:0007669"/>
    <property type="project" value="TreeGrafter"/>
</dbReference>
<feature type="transmembrane region" description="Helical" evidence="1">
    <location>
        <begin position="151"/>
        <end position="172"/>
    </location>
</feature>
<dbReference type="GO" id="GO:0009236">
    <property type="term" value="P:cobalamin biosynthetic process"/>
    <property type="evidence" value="ECO:0007669"/>
    <property type="project" value="UniProtKB-UniPathway"/>
</dbReference>
<gene>
    <name evidence="2" type="ORF">MNBD_GAMMA22-2252</name>
</gene>
<dbReference type="InterPro" id="IPR052966">
    <property type="entry name" value="Beta-lactamase_Reg"/>
</dbReference>
<evidence type="ECO:0000256" key="1">
    <source>
        <dbReference type="SAM" id="Phobius"/>
    </source>
</evidence>
<name>A0A3B1AB18_9ZZZZ</name>
<feature type="transmembrane region" description="Helical" evidence="1">
    <location>
        <begin position="275"/>
        <end position="292"/>
    </location>
</feature>
<keyword evidence="1" id="KW-0812">Transmembrane</keyword>
<feature type="transmembrane region" description="Helical" evidence="1">
    <location>
        <begin position="75"/>
        <end position="93"/>
    </location>
</feature>
<proteinExistence type="predicted"/>
<feature type="transmembrane region" description="Helical" evidence="1">
    <location>
        <begin position="201"/>
        <end position="222"/>
    </location>
</feature>
<protein>
    <recommendedName>
        <fullName evidence="3">Adenosylcobinamide-phosphate synthase</fullName>
    </recommendedName>
</protein>
<feature type="transmembrane region" description="Helical" evidence="1">
    <location>
        <begin position="49"/>
        <end position="69"/>
    </location>
</feature>
<dbReference type="AlphaFoldDB" id="A0A3B1AB18"/>
<dbReference type="EMBL" id="UOFS01000033">
    <property type="protein sequence ID" value="VAW97233.1"/>
    <property type="molecule type" value="Genomic_DNA"/>
</dbReference>
<dbReference type="InterPro" id="IPR031347">
    <property type="entry name" value="AmpE"/>
</dbReference>
<reference evidence="2" key="1">
    <citation type="submission" date="2018-06" db="EMBL/GenBank/DDBJ databases">
        <authorList>
            <person name="Zhirakovskaya E."/>
        </authorList>
    </citation>
    <scope>NUCLEOTIDE SEQUENCE</scope>
</reference>
<dbReference type="PANTHER" id="PTHR38684">
    <property type="entry name" value="PROTEIN AMPE"/>
    <property type="match status" value="1"/>
</dbReference>
<dbReference type="UniPathway" id="UPA00148"/>